<dbReference type="InterPro" id="IPR001627">
    <property type="entry name" value="Semap_dom"/>
</dbReference>
<dbReference type="EMBL" id="JAGTTL010000018">
    <property type="protein sequence ID" value="KAK6309445.1"/>
    <property type="molecule type" value="Genomic_DNA"/>
</dbReference>
<keyword evidence="10" id="KW-1185">Reference proteome</keyword>
<evidence type="ECO:0000256" key="6">
    <source>
        <dbReference type="SAM" id="SignalP"/>
    </source>
</evidence>
<feature type="chain" id="PRO_5043024966" description="Sema domain-containing protein" evidence="6">
    <location>
        <begin position="18"/>
        <end position="672"/>
    </location>
</feature>
<dbReference type="InterPro" id="IPR013783">
    <property type="entry name" value="Ig-like_fold"/>
</dbReference>
<evidence type="ECO:0000259" key="7">
    <source>
        <dbReference type="PROSITE" id="PS50835"/>
    </source>
</evidence>
<dbReference type="Gene3D" id="2.60.40.10">
    <property type="entry name" value="Immunoglobulins"/>
    <property type="match status" value="1"/>
</dbReference>
<dbReference type="GO" id="GO:0005178">
    <property type="term" value="F:integrin binding"/>
    <property type="evidence" value="ECO:0007669"/>
    <property type="project" value="TreeGrafter"/>
</dbReference>
<dbReference type="GO" id="GO:0001755">
    <property type="term" value="P:neural crest cell migration"/>
    <property type="evidence" value="ECO:0007669"/>
    <property type="project" value="TreeGrafter"/>
</dbReference>
<comment type="similarity">
    <text evidence="1">Belongs to the semaphorin family.</text>
</comment>
<comment type="caution">
    <text evidence="4">Lacks conserved residue(s) required for the propagation of feature annotation.</text>
</comment>
<dbReference type="InterPro" id="IPR007110">
    <property type="entry name" value="Ig-like_dom"/>
</dbReference>
<keyword evidence="3" id="KW-0325">Glycoprotein</keyword>
<evidence type="ECO:0000256" key="2">
    <source>
        <dbReference type="ARBA" id="ARBA00023157"/>
    </source>
</evidence>
<dbReference type="Pfam" id="PF01403">
    <property type="entry name" value="Sema"/>
    <property type="match status" value="1"/>
</dbReference>
<evidence type="ECO:0000259" key="8">
    <source>
        <dbReference type="PROSITE" id="PS51004"/>
    </source>
</evidence>
<name>A0AAN8LNN4_9TELE</name>
<dbReference type="SUPFAM" id="SSF103575">
    <property type="entry name" value="Plexin repeat"/>
    <property type="match status" value="1"/>
</dbReference>
<evidence type="ECO:0000256" key="5">
    <source>
        <dbReference type="SAM" id="MobiDB-lite"/>
    </source>
</evidence>
<feature type="domain" description="Ig-like" evidence="7">
    <location>
        <begin position="529"/>
        <end position="620"/>
    </location>
</feature>
<evidence type="ECO:0000256" key="1">
    <source>
        <dbReference type="ARBA" id="ARBA00009492"/>
    </source>
</evidence>
<dbReference type="InterPro" id="IPR015943">
    <property type="entry name" value="WD40/YVTN_repeat-like_dom_sf"/>
</dbReference>
<feature type="domain" description="Sema" evidence="8">
    <location>
        <begin position="23"/>
        <end position="456"/>
    </location>
</feature>
<feature type="signal peptide" evidence="6">
    <location>
        <begin position="1"/>
        <end position="17"/>
    </location>
</feature>
<dbReference type="InterPro" id="IPR036352">
    <property type="entry name" value="Semap_dom_sf"/>
</dbReference>
<sequence length="672" mass="76335">MKLFVFLALINFPFTRGVRDIPRLILRQDRIDNRLEYNVHQNHTVFFHPEDSDELYVGGTDFVFQIDVECSRIIELFPLSTTGGQTCGEGPCENVITVIQKFQDSLFVCGTNGNKPQCWKLYSQMPNHTHEIVESYEGTGLSPYVYSQNALSLTVEGDLYAAAPLYSDGSSLQFRRKAGSRTNVWMYNKWVTEPTFISACWVRRREEPANEKIYIFFREKNSDSSPEADPWISRVAQVCKVDEGGSKRFFQNMWTSFLKARLVCGIPNESLYFNRLQDIFVLHAEEWRDSQVYALFTSSWNGTAVCVYSMAEIDRIFQNSPFKGYNEDIPNPRPGTCVPNSKDLPLATVNVIKDHPEMTDWIHPIQPYTPFYISNYYYTKIAVDRVQAADHTMHNVLLLATDTGMIHKILKDGFKPFIISETHLSNHSDVIRSMKLDSRKRKLVVGLSEQISILDLQRCQDYNVSCAECVLARDPYCAWTEAGCRPTVPGGIQNINGGQTNVCPKTAEAEIAEEPKMPTSNRTRRDTQPSHPPSPSSSRNALGVSVHSLPLDVPFYLSCPIDSYHAHYSWEHLGTTHPCLRLQASCLHLIPSMQTEHYGNYRCVSKERDYTRVVREVRATQLLNNPNPAVITRPLRPARPMNRETKTNGGTAVMAGRFGTFAALAILVRLLQ</sequence>
<dbReference type="Proteomes" id="UP001356427">
    <property type="component" value="Unassembled WGS sequence"/>
</dbReference>
<accession>A0AAN8LNN4</accession>
<dbReference type="PROSITE" id="PS50835">
    <property type="entry name" value="IG_LIKE"/>
    <property type="match status" value="1"/>
</dbReference>
<keyword evidence="2" id="KW-1015">Disulfide bond</keyword>
<dbReference type="PANTHER" id="PTHR11036">
    <property type="entry name" value="SEMAPHORIN"/>
    <property type="match status" value="1"/>
</dbReference>
<dbReference type="SMART" id="SM00423">
    <property type="entry name" value="PSI"/>
    <property type="match status" value="1"/>
</dbReference>
<dbReference type="InterPro" id="IPR016201">
    <property type="entry name" value="PSI"/>
</dbReference>
<dbReference type="GO" id="GO:0007411">
    <property type="term" value="P:axon guidance"/>
    <property type="evidence" value="ECO:0007669"/>
    <property type="project" value="TreeGrafter"/>
</dbReference>
<dbReference type="SMART" id="SM00630">
    <property type="entry name" value="Sema"/>
    <property type="match status" value="1"/>
</dbReference>
<dbReference type="AlphaFoldDB" id="A0AAN8LNN4"/>
<dbReference type="Gene3D" id="3.30.1680.10">
    <property type="entry name" value="ligand-binding face of the semaphorins, domain 2"/>
    <property type="match status" value="1"/>
</dbReference>
<evidence type="ECO:0008006" key="11">
    <source>
        <dbReference type="Google" id="ProtNLM"/>
    </source>
</evidence>
<dbReference type="Gene3D" id="2.130.10.10">
    <property type="entry name" value="YVTN repeat-like/Quinoprotein amine dehydrogenase"/>
    <property type="match status" value="1"/>
</dbReference>
<comment type="caution">
    <text evidence="9">The sequence shown here is derived from an EMBL/GenBank/DDBJ whole genome shotgun (WGS) entry which is preliminary data.</text>
</comment>
<protein>
    <recommendedName>
        <fullName evidence="11">Sema domain-containing protein</fullName>
    </recommendedName>
</protein>
<dbReference type="GO" id="GO:0045499">
    <property type="term" value="F:chemorepellent activity"/>
    <property type="evidence" value="ECO:0007669"/>
    <property type="project" value="TreeGrafter"/>
</dbReference>
<evidence type="ECO:0000313" key="9">
    <source>
        <dbReference type="EMBL" id="KAK6309445.1"/>
    </source>
</evidence>
<dbReference type="FunFam" id="2.130.10.10:FF:000223">
    <property type="entry name" value="semaphorin-7A isoform X1"/>
    <property type="match status" value="1"/>
</dbReference>
<keyword evidence="6" id="KW-0732">Signal</keyword>
<dbReference type="InterPro" id="IPR027231">
    <property type="entry name" value="Semaphorin"/>
</dbReference>
<dbReference type="GO" id="GO:0030215">
    <property type="term" value="F:semaphorin receptor binding"/>
    <property type="evidence" value="ECO:0007669"/>
    <property type="project" value="InterPro"/>
</dbReference>
<evidence type="ECO:0000256" key="3">
    <source>
        <dbReference type="ARBA" id="ARBA00023180"/>
    </source>
</evidence>
<dbReference type="GO" id="GO:0050727">
    <property type="term" value="P:regulation of inflammatory response"/>
    <property type="evidence" value="ECO:0007669"/>
    <property type="project" value="TreeGrafter"/>
</dbReference>
<dbReference type="PANTHER" id="PTHR11036:SF80">
    <property type="entry name" value="SEMAPHORIN-7A"/>
    <property type="match status" value="1"/>
</dbReference>
<feature type="region of interest" description="Disordered" evidence="5">
    <location>
        <begin position="511"/>
        <end position="542"/>
    </location>
</feature>
<evidence type="ECO:0000313" key="10">
    <source>
        <dbReference type="Proteomes" id="UP001356427"/>
    </source>
</evidence>
<evidence type="ECO:0000256" key="4">
    <source>
        <dbReference type="PROSITE-ProRule" id="PRU00352"/>
    </source>
</evidence>
<organism evidence="9 10">
    <name type="scientific">Coregonus suidteri</name>
    <dbReference type="NCBI Taxonomy" id="861788"/>
    <lineage>
        <taxon>Eukaryota</taxon>
        <taxon>Metazoa</taxon>
        <taxon>Chordata</taxon>
        <taxon>Craniata</taxon>
        <taxon>Vertebrata</taxon>
        <taxon>Euteleostomi</taxon>
        <taxon>Actinopterygii</taxon>
        <taxon>Neopterygii</taxon>
        <taxon>Teleostei</taxon>
        <taxon>Protacanthopterygii</taxon>
        <taxon>Salmoniformes</taxon>
        <taxon>Salmonidae</taxon>
        <taxon>Coregoninae</taxon>
        <taxon>Coregonus</taxon>
    </lineage>
</organism>
<dbReference type="GO" id="GO:0007229">
    <property type="term" value="P:integrin-mediated signaling pathway"/>
    <property type="evidence" value="ECO:0007669"/>
    <property type="project" value="TreeGrafter"/>
</dbReference>
<dbReference type="GO" id="GO:0009897">
    <property type="term" value="C:external side of plasma membrane"/>
    <property type="evidence" value="ECO:0007669"/>
    <property type="project" value="TreeGrafter"/>
</dbReference>
<gene>
    <name evidence="9" type="ORF">J4Q44_G00209080</name>
</gene>
<dbReference type="SUPFAM" id="SSF101912">
    <property type="entry name" value="Sema domain"/>
    <property type="match status" value="1"/>
</dbReference>
<dbReference type="GO" id="GO:0030335">
    <property type="term" value="P:positive regulation of cell migration"/>
    <property type="evidence" value="ECO:0007669"/>
    <property type="project" value="TreeGrafter"/>
</dbReference>
<dbReference type="GO" id="GO:0071526">
    <property type="term" value="P:semaphorin-plexin signaling pathway"/>
    <property type="evidence" value="ECO:0007669"/>
    <property type="project" value="TreeGrafter"/>
</dbReference>
<dbReference type="PROSITE" id="PS51004">
    <property type="entry name" value="SEMA"/>
    <property type="match status" value="1"/>
</dbReference>
<reference evidence="9 10" key="1">
    <citation type="submission" date="2021-04" db="EMBL/GenBank/DDBJ databases">
        <authorList>
            <person name="De Guttry C."/>
            <person name="Zahm M."/>
            <person name="Klopp C."/>
            <person name="Cabau C."/>
            <person name="Louis A."/>
            <person name="Berthelot C."/>
            <person name="Parey E."/>
            <person name="Roest Crollius H."/>
            <person name="Montfort J."/>
            <person name="Robinson-Rechavi M."/>
            <person name="Bucao C."/>
            <person name="Bouchez O."/>
            <person name="Gislard M."/>
            <person name="Lluch J."/>
            <person name="Milhes M."/>
            <person name="Lampietro C."/>
            <person name="Lopez Roques C."/>
            <person name="Donnadieu C."/>
            <person name="Braasch I."/>
            <person name="Desvignes T."/>
            <person name="Postlethwait J."/>
            <person name="Bobe J."/>
            <person name="Wedekind C."/>
            <person name="Guiguen Y."/>
        </authorList>
    </citation>
    <scope>NUCLEOTIDE SEQUENCE [LARGE SCALE GENOMIC DNA]</scope>
    <source>
        <strain evidence="9">Cs_M1</strain>
        <tissue evidence="9">Blood</tissue>
    </source>
</reference>
<proteinExistence type="inferred from homology"/>